<dbReference type="Proteomes" id="UP000824151">
    <property type="component" value="Unassembled WGS sequence"/>
</dbReference>
<dbReference type="PANTHER" id="PTHR43240:SF5">
    <property type="entry name" value="1,4-DIHYDROXY-2-NAPHTHOYL-COA THIOESTERASE 1"/>
    <property type="match status" value="1"/>
</dbReference>
<evidence type="ECO:0000313" key="6">
    <source>
        <dbReference type="Proteomes" id="UP000824151"/>
    </source>
</evidence>
<dbReference type="InterPro" id="IPR029069">
    <property type="entry name" value="HotDog_dom_sf"/>
</dbReference>
<protein>
    <submittedName>
        <fullName evidence="5">Hotdog fold thioesterase</fullName>
    </submittedName>
</protein>
<evidence type="ECO:0000313" key="5">
    <source>
        <dbReference type="EMBL" id="HIW99628.1"/>
    </source>
</evidence>
<comment type="caution">
    <text evidence="5">The sequence shown here is derived from an EMBL/GenBank/DDBJ whole genome shotgun (WGS) entry which is preliminary data.</text>
</comment>
<dbReference type="SUPFAM" id="SSF54637">
    <property type="entry name" value="Thioesterase/thiol ester dehydrase-isomerase"/>
    <property type="match status" value="1"/>
</dbReference>
<comment type="similarity">
    <text evidence="1">Belongs to the thioesterase PaaI family.</text>
</comment>
<name>A0A9D1USK5_9MICC</name>
<evidence type="ECO:0000256" key="2">
    <source>
        <dbReference type="ARBA" id="ARBA00022801"/>
    </source>
</evidence>
<dbReference type="Gene3D" id="3.10.129.10">
    <property type="entry name" value="Hotdog Thioesterase"/>
    <property type="match status" value="1"/>
</dbReference>
<dbReference type="InterPro" id="IPR003736">
    <property type="entry name" value="PAAI_dom"/>
</dbReference>
<accession>A0A9D1USK5</accession>
<reference evidence="5" key="1">
    <citation type="journal article" date="2021" name="PeerJ">
        <title>Extensive microbial diversity within the chicken gut microbiome revealed by metagenomics and culture.</title>
        <authorList>
            <person name="Gilroy R."/>
            <person name="Ravi A."/>
            <person name="Getino M."/>
            <person name="Pursley I."/>
            <person name="Horton D.L."/>
            <person name="Alikhan N.F."/>
            <person name="Baker D."/>
            <person name="Gharbi K."/>
            <person name="Hall N."/>
            <person name="Watson M."/>
            <person name="Adriaenssens E.M."/>
            <person name="Foster-Nyarko E."/>
            <person name="Jarju S."/>
            <person name="Secka A."/>
            <person name="Antonio M."/>
            <person name="Oren A."/>
            <person name="Chaudhuri R.R."/>
            <person name="La Ragione R."/>
            <person name="Hildebrand F."/>
            <person name="Pallen M.J."/>
        </authorList>
    </citation>
    <scope>NUCLEOTIDE SEQUENCE</scope>
    <source>
        <strain evidence="5">ChiHejej3B27-3195</strain>
    </source>
</reference>
<evidence type="ECO:0000256" key="1">
    <source>
        <dbReference type="ARBA" id="ARBA00008324"/>
    </source>
</evidence>
<dbReference type="GO" id="GO:0061522">
    <property type="term" value="F:1,4-dihydroxy-2-naphthoyl-CoA thioesterase activity"/>
    <property type="evidence" value="ECO:0007669"/>
    <property type="project" value="TreeGrafter"/>
</dbReference>
<sequence length="181" mass="19577">MTDNFMRSPEHARSSSAGELPEGRTPIPDAAERRQLLLAHGVPEDLHWLMGPYGVSPLVRRMGIVLDELTVERLTARAPVGGNEQNAGIFHGGAHMVLAETLGSIGAMLHVRLGLGKDYPVVGTELGATHHRSATQGHVLAECTPLNLGKTLTSHEIVMRDEQGRRLSTARMTNMILAPRS</sequence>
<dbReference type="AlphaFoldDB" id="A0A9D1USK5"/>
<dbReference type="CDD" id="cd03443">
    <property type="entry name" value="PaaI_thioesterase"/>
    <property type="match status" value="1"/>
</dbReference>
<organism evidence="5 6">
    <name type="scientific">Candidatus Nesterenkonia stercoripullorum</name>
    <dbReference type="NCBI Taxonomy" id="2838701"/>
    <lineage>
        <taxon>Bacteria</taxon>
        <taxon>Bacillati</taxon>
        <taxon>Actinomycetota</taxon>
        <taxon>Actinomycetes</taxon>
        <taxon>Micrococcales</taxon>
        <taxon>Micrococcaceae</taxon>
        <taxon>Nesterenkonia</taxon>
    </lineage>
</organism>
<dbReference type="PANTHER" id="PTHR43240">
    <property type="entry name" value="1,4-DIHYDROXY-2-NAPHTHOYL-COA THIOESTERASE 1"/>
    <property type="match status" value="1"/>
</dbReference>
<dbReference type="GO" id="GO:0005829">
    <property type="term" value="C:cytosol"/>
    <property type="evidence" value="ECO:0007669"/>
    <property type="project" value="TreeGrafter"/>
</dbReference>
<proteinExistence type="inferred from homology"/>
<gene>
    <name evidence="5" type="ORF">H9871_05750</name>
</gene>
<dbReference type="InterPro" id="IPR006683">
    <property type="entry name" value="Thioestr_dom"/>
</dbReference>
<evidence type="ECO:0000256" key="3">
    <source>
        <dbReference type="SAM" id="MobiDB-lite"/>
    </source>
</evidence>
<dbReference type="NCBIfam" id="TIGR00369">
    <property type="entry name" value="unchar_dom_1"/>
    <property type="match status" value="1"/>
</dbReference>
<feature type="domain" description="Thioesterase" evidence="4">
    <location>
        <begin position="88"/>
        <end position="166"/>
    </location>
</feature>
<feature type="region of interest" description="Disordered" evidence="3">
    <location>
        <begin position="1"/>
        <end position="26"/>
    </location>
</feature>
<evidence type="ECO:0000259" key="4">
    <source>
        <dbReference type="Pfam" id="PF03061"/>
    </source>
</evidence>
<reference evidence="5" key="2">
    <citation type="submission" date="2021-04" db="EMBL/GenBank/DDBJ databases">
        <authorList>
            <person name="Gilroy R."/>
        </authorList>
    </citation>
    <scope>NUCLEOTIDE SEQUENCE</scope>
    <source>
        <strain evidence="5">ChiHejej3B27-3195</strain>
    </source>
</reference>
<dbReference type="EMBL" id="DXGD01000208">
    <property type="protein sequence ID" value="HIW99628.1"/>
    <property type="molecule type" value="Genomic_DNA"/>
</dbReference>
<dbReference type="Pfam" id="PF03061">
    <property type="entry name" value="4HBT"/>
    <property type="match status" value="1"/>
</dbReference>
<keyword evidence="2" id="KW-0378">Hydrolase</keyword>